<evidence type="ECO:0000313" key="9">
    <source>
        <dbReference type="EMBL" id="CAG9536286.1"/>
    </source>
</evidence>
<keyword evidence="4 7" id="KW-1133">Transmembrane helix</keyword>
<comment type="subcellular location">
    <subcellularLocation>
        <location evidence="1">Membrane</location>
        <topology evidence="1">Multi-pass membrane protein</topology>
    </subcellularLocation>
</comment>
<feature type="transmembrane region" description="Helical" evidence="7">
    <location>
        <begin position="225"/>
        <end position="246"/>
    </location>
</feature>
<dbReference type="Pfam" id="PF01569">
    <property type="entry name" value="PAP2"/>
    <property type="match status" value="1"/>
</dbReference>
<reference evidence="9" key="1">
    <citation type="submission" date="2021-09" db="EMBL/GenBank/DDBJ databases">
        <authorList>
            <consortium name="Pathogen Informatics"/>
        </authorList>
    </citation>
    <scope>NUCLEOTIDE SEQUENCE</scope>
</reference>
<dbReference type="Pfam" id="PF25322">
    <property type="entry name" value="RBD_SIN1"/>
    <property type="match status" value="1"/>
</dbReference>
<evidence type="ECO:0000256" key="5">
    <source>
        <dbReference type="ARBA" id="ARBA00023136"/>
    </source>
</evidence>
<evidence type="ECO:0000256" key="6">
    <source>
        <dbReference type="SAM" id="MobiDB-lite"/>
    </source>
</evidence>
<protein>
    <recommendedName>
        <fullName evidence="8">Phosphatidic acid phosphatase type 2/haloperoxidase domain-containing protein</fullName>
    </recommendedName>
</protein>
<dbReference type="GO" id="GO:0007165">
    <property type="term" value="P:signal transduction"/>
    <property type="evidence" value="ECO:0007669"/>
    <property type="project" value="TreeGrafter"/>
</dbReference>
<feature type="domain" description="Phosphatidic acid phosphatase type 2/haloperoxidase" evidence="8">
    <location>
        <begin position="126"/>
        <end position="273"/>
    </location>
</feature>
<organism evidence="9 10">
    <name type="scientific">Cercopithifilaria johnstoni</name>
    <dbReference type="NCBI Taxonomy" id="2874296"/>
    <lineage>
        <taxon>Eukaryota</taxon>
        <taxon>Metazoa</taxon>
        <taxon>Ecdysozoa</taxon>
        <taxon>Nematoda</taxon>
        <taxon>Chromadorea</taxon>
        <taxon>Rhabditida</taxon>
        <taxon>Spirurina</taxon>
        <taxon>Spiruromorpha</taxon>
        <taxon>Filarioidea</taxon>
        <taxon>Onchocercidae</taxon>
        <taxon>Cercopithifilaria</taxon>
    </lineage>
</organism>
<dbReference type="SUPFAM" id="SSF48317">
    <property type="entry name" value="Acid phosphatase/Vanadium-dependent haloperoxidase"/>
    <property type="match status" value="1"/>
</dbReference>
<dbReference type="InterPro" id="IPR043216">
    <property type="entry name" value="PAP-like"/>
</dbReference>
<dbReference type="InterPro" id="IPR000326">
    <property type="entry name" value="PAP2/HPO"/>
</dbReference>
<dbReference type="OrthoDB" id="241990at2759"/>
<dbReference type="PANTHER" id="PTHR10165">
    <property type="entry name" value="LIPID PHOSPHATE PHOSPHATASE"/>
    <property type="match status" value="1"/>
</dbReference>
<evidence type="ECO:0000256" key="1">
    <source>
        <dbReference type="ARBA" id="ARBA00004141"/>
    </source>
</evidence>
<dbReference type="AlphaFoldDB" id="A0A8J2QAF5"/>
<feature type="transmembrane region" description="Helical" evidence="7">
    <location>
        <begin position="31"/>
        <end position="53"/>
    </location>
</feature>
<dbReference type="InterPro" id="IPR036938">
    <property type="entry name" value="PAP2/HPO_sf"/>
</dbReference>
<dbReference type="InterPro" id="IPR057339">
    <property type="entry name" value="RBD_SIN1"/>
</dbReference>
<dbReference type="Proteomes" id="UP000746747">
    <property type="component" value="Unassembled WGS sequence"/>
</dbReference>
<feature type="transmembrane region" description="Helical" evidence="7">
    <location>
        <begin position="194"/>
        <end position="213"/>
    </location>
</feature>
<evidence type="ECO:0000256" key="2">
    <source>
        <dbReference type="ARBA" id="ARBA00008816"/>
    </source>
</evidence>
<dbReference type="Pfam" id="PF16978">
    <property type="entry name" value="CRIM"/>
    <property type="match status" value="1"/>
</dbReference>
<comment type="caution">
    <text evidence="9">The sequence shown here is derived from an EMBL/GenBank/DDBJ whole genome shotgun (WGS) entry which is preliminary data.</text>
</comment>
<evidence type="ECO:0000259" key="8">
    <source>
        <dbReference type="SMART" id="SM00014"/>
    </source>
</evidence>
<dbReference type="GO" id="GO:0046839">
    <property type="term" value="P:phospholipid dephosphorylation"/>
    <property type="evidence" value="ECO:0007669"/>
    <property type="project" value="TreeGrafter"/>
</dbReference>
<feature type="transmembrane region" description="Helical" evidence="7">
    <location>
        <begin position="86"/>
        <end position="106"/>
    </location>
</feature>
<evidence type="ECO:0000256" key="3">
    <source>
        <dbReference type="ARBA" id="ARBA00022692"/>
    </source>
</evidence>
<dbReference type="Gene3D" id="1.20.144.10">
    <property type="entry name" value="Phosphatidic acid phosphatase type 2/haloperoxidase"/>
    <property type="match status" value="1"/>
</dbReference>
<feature type="region of interest" description="Disordered" evidence="6">
    <location>
        <begin position="329"/>
        <end position="354"/>
    </location>
</feature>
<dbReference type="PANTHER" id="PTHR10165:SF174">
    <property type="entry name" value="PHOSPHATIDIC ACID PHOSPHATASE TYPE 2_HALOPEROXIDASE DOMAIN-CONTAINING PROTEIN"/>
    <property type="match status" value="1"/>
</dbReference>
<accession>A0A8J2QAF5</accession>
<gene>
    <name evidence="9" type="ORF">CJOHNSTONI_LOCUS6225</name>
</gene>
<comment type="similarity">
    <text evidence="2">Belongs to the PA-phosphatase related phosphoesterase family.</text>
</comment>
<keyword evidence="5 7" id="KW-0472">Membrane</keyword>
<evidence type="ECO:0000256" key="7">
    <source>
        <dbReference type="SAM" id="Phobius"/>
    </source>
</evidence>
<feature type="transmembrane region" description="Helical" evidence="7">
    <location>
        <begin position="252"/>
        <end position="273"/>
    </location>
</feature>
<dbReference type="GO" id="GO:0005886">
    <property type="term" value="C:plasma membrane"/>
    <property type="evidence" value="ECO:0007669"/>
    <property type="project" value="TreeGrafter"/>
</dbReference>
<keyword evidence="3 7" id="KW-0812">Transmembrane</keyword>
<sequence length="930" mass="105279">MSLRRLTLSGQFAQNEGKVEESTTIVIAKGLLAIAVDVGIALAVAFFALNMFIGKLFEPYERGFYCYEVPYINNPFRPNTISTKHLLAVSIASPFLVIVLVEAVVFMISKGENKLRKYFHFTTSIYLIYLASFVISAFIMEVLKCTFARLRPHYLSVCQPNWEQINCNDPNTYIENANCLGTNMHRIRVGRQSFPSGHTSAAVLFFLFLYFYLKGIVNATRSKLLRIIRFMVLLISGAWTVLVMTTRVTDNWHYPTDVLGGIILALSCAYIFVPKTHSSLVYQNRLLQNEACVVGYMACFDSEELTDFIRHQCIINADDDSRCKKILKPPSRKAKPGGLPLNFRPEDDSDTSSGEYSPCYLASANCESTYELIEERLRSRIQKNDLLGLDDEDEAVKNNPVDAQPSTSNLEFFQCSDVSRIPLSFPVKKSVTALLLEKTDFLISSDLASYARFAAPDIENGRKLLVFYPFVELESSSGKCFSLTIYAQCDICISDLIGLCCYEYARCRKTNNIGSATHYHLLMAEKNGEVDRDLPPIDGNRLLNELGSCWSTIALEKKRNLNCSEMTNVIVYTVSGKQYEFLMDSLDVPLRWLRDQAVKKRIEDEGSEFLSDCPALREYVLEAAKQPDVVLDLNKPISSTACLEFLLLRINSSRGNFILPRFSNFAQRDGTTPKVHGDLQSSSFKRRQCSASFIDIKDPLDNSIWFCSVEKIYRYKPKSSALLTIRTDGFELAPSHLDGIGKRNSVFLNRSLKTLYVTWDYVGGVEFTDRSNLKRGVKIIWLVYRPIKHKSEVLKMNELASRSCDSTLTFESDRSTENNELSRRKLYNDARWKILKLEADVDDAWNITKRINTIIDDVNSVVRQIYKYSNGGSKKPKKAAAEAFGSDTGAQFRAQNSPINPPVRRVSRMTSAVTGIVPVLLRLLWKHNCD</sequence>
<keyword evidence="10" id="KW-1185">Reference proteome</keyword>
<dbReference type="EMBL" id="CAKAEH010001439">
    <property type="protein sequence ID" value="CAG9536286.1"/>
    <property type="molecule type" value="Genomic_DNA"/>
</dbReference>
<evidence type="ECO:0000313" key="10">
    <source>
        <dbReference type="Proteomes" id="UP000746747"/>
    </source>
</evidence>
<dbReference type="GO" id="GO:0008195">
    <property type="term" value="F:phosphatidate phosphatase activity"/>
    <property type="evidence" value="ECO:0007669"/>
    <property type="project" value="TreeGrafter"/>
</dbReference>
<dbReference type="SMART" id="SM00014">
    <property type="entry name" value="acidPPc"/>
    <property type="match status" value="1"/>
</dbReference>
<dbReference type="GO" id="GO:0006644">
    <property type="term" value="P:phospholipid metabolic process"/>
    <property type="evidence" value="ECO:0007669"/>
    <property type="project" value="InterPro"/>
</dbReference>
<feature type="transmembrane region" description="Helical" evidence="7">
    <location>
        <begin position="118"/>
        <end position="140"/>
    </location>
</feature>
<dbReference type="InterPro" id="IPR031567">
    <property type="entry name" value="CRIM_dom"/>
</dbReference>
<name>A0A8J2QAF5_9BILA</name>
<evidence type="ECO:0000256" key="4">
    <source>
        <dbReference type="ARBA" id="ARBA00022989"/>
    </source>
</evidence>
<proteinExistence type="inferred from homology"/>